<evidence type="ECO:0000313" key="2">
    <source>
        <dbReference type="EMBL" id="PWZ26009.1"/>
    </source>
</evidence>
<dbReference type="PANTHER" id="PTHR31776">
    <property type="entry name" value="ALPHA-L-ARABINOFURANOSIDASE 1"/>
    <property type="match status" value="1"/>
</dbReference>
<dbReference type="AlphaFoldDB" id="A0A3L6EZ44"/>
<keyword evidence="1" id="KW-0732">Signal</keyword>
<comment type="caution">
    <text evidence="2">The sequence shown here is derived from an EMBL/GenBank/DDBJ whole genome shotgun (WGS) entry which is preliminary data.</text>
</comment>
<organism evidence="2 3">
    <name type="scientific">Zea mays</name>
    <name type="common">Maize</name>
    <dbReference type="NCBI Taxonomy" id="4577"/>
    <lineage>
        <taxon>Eukaryota</taxon>
        <taxon>Viridiplantae</taxon>
        <taxon>Streptophyta</taxon>
        <taxon>Embryophyta</taxon>
        <taxon>Tracheophyta</taxon>
        <taxon>Spermatophyta</taxon>
        <taxon>Magnoliopsida</taxon>
        <taxon>Liliopsida</taxon>
        <taxon>Poales</taxon>
        <taxon>Poaceae</taxon>
        <taxon>PACMAD clade</taxon>
        <taxon>Panicoideae</taxon>
        <taxon>Andropogonodae</taxon>
        <taxon>Andropogoneae</taxon>
        <taxon>Tripsacinae</taxon>
        <taxon>Zea</taxon>
    </lineage>
</organism>
<evidence type="ECO:0000256" key="1">
    <source>
        <dbReference type="SAM" id="SignalP"/>
    </source>
</evidence>
<feature type="chain" id="PRO_5034636893" description="Alpha-L-arabinofuranosidase 1" evidence="1">
    <location>
        <begin position="25"/>
        <end position="215"/>
    </location>
</feature>
<protein>
    <recommendedName>
        <fullName evidence="4">Alpha-L-arabinofuranosidase 1</fullName>
    </recommendedName>
</protein>
<dbReference type="PANTHER" id="PTHR31776:SF15">
    <property type="entry name" value="NON-REDUCING END ALPHA-L-ARABINOFURANOSIDASE"/>
    <property type="match status" value="1"/>
</dbReference>
<dbReference type="EMBL" id="NCVQ01000005">
    <property type="protein sequence ID" value="PWZ26009.1"/>
    <property type="molecule type" value="Genomic_DNA"/>
</dbReference>
<dbReference type="Gene3D" id="2.60.120.260">
    <property type="entry name" value="Galactose-binding domain-like"/>
    <property type="match status" value="1"/>
</dbReference>
<evidence type="ECO:0008006" key="4">
    <source>
        <dbReference type="Google" id="ProtNLM"/>
    </source>
</evidence>
<reference evidence="2 3" key="1">
    <citation type="journal article" date="2018" name="Nat. Genet.">
        <title>Extensive intraspecific gene order and gene structural variations between Mo17 and other maize genomes.</title>
        <authorList>
            <person name="Sun S."/>
            <person name="Zhou Y."/>
            <person name="Chen J."/>
            <person name="Shi J."/>
            <person name="Zhao H."/>
            <person name="Zhao H."/>
            <person name="Song W."/>
            <person name="Zhang M."/>
            <person name="Cui Y."/>
            <person name="Dong X."/>
            <person name="Liu H."/>
            <person name="Ma X."/>
            <person name="Jiao Y."/>
            <person name="Wang B."/>
            <person name="Wei X."/>
            <person name="Stein J.C."/>
            <person name="Glaubitz J.C."/>
            <person name="Lu F."/>
            <person name="Yu G."/>
            <person name="Liang C."/>
            <person name="Fengler K."/>
            <person name="Li B."/>
            <person name="Rafalski A."/>
            <person name="Schnable P.S."/>
            <person name="Ware D.H."/>
            <person name="Buckler E.S."/>
            <person name="Lai J."/>
        </authorList>
    </citation>
    <scope>NUCLEOTIDE SEQUENCE [LARGE SCALE GENOMIC DNA]</scope>
    <source>
        <strain evidence="3">cv. Missouri 17</strain>
        <tissue evidence="2">Seedling</tissue>
    </source>
</reference>
<evidence type="ECO:0000313" key="3">
    <source>
        <dbReference type="Proteomes" id="UP000251960"/>
    </source>
</evidence>
<gene>
    <name evidence="2" type="ORF">Zm00014a_009234</name>
</gene>
<dbReference type="InterPro" id="IPR051563">
    <property type="entry name" value="Glycosyl_Hydrolase_51"/>
</dbReference>
<dbReference type="Proteomes" id="UP000251960">
    <property type="component" value="Chromosome 4"/>
</dbReference>
<sequence length="215" mass="23431">MEGPPRTLIHLLLLLLCIASKCLGGASGLNSTQMVTLKVDASPKLARKIPDTFLGVFFEEMGHGGAGGIWAELVSNRGFEAGGPNTPSNIDPWLIVGDDSSVYVETDRSSCFSRNIVALRMEVLCNDCPAGGVGIYNPGFWGMNIEDGKTYHLVIVAGDSKWIKVEKKLVAKGTNRTSRLQITSKKKGTVWFDQVSLMPADTYKVYYDFFFLVGS</sequence>
<proteinExistence type="predicted"/>
<feature type="signal peptide" evidence="1">
    <location>
        <begin position="1"/>
        <end position="24"/>
    </location>
</feature>
<name>A0A3L6EZ44_MAIZE</name>
<accession>A0A3L6EZ44</accession>